<dbReference type="SUPFAM" id="SSF46785">
    <property type="entry name" value="Winged helix' DNA-binding domain"/>
    <property type="match status" value="1"/>
</dbReference>
<keyword evidence="3" id="KW-0804">Transcription</keyword>
<evidence type="ECO:0000259" key="4">
    <source>
        <dbReference type="PROSITE" id="PS50949"/>
    </source>
</evidence>
<dbReference type="GO" id="GO:0003700">
    <property type="term" value="F:DNA-binding transcription factor activity"/>
    <property type="evidence" value="ECO:0007669"/>
    <property type="project" value="InterPro"/>
</dbReference>
<dbReference type="OrthoDB" id="9801546at2"/>
<dbReference type="PANTHER" id="PTHR38445:SF9">
    <property type="entry name" value="HTH-TYPE TRANSCRIPTIONAL REPRESSOR YTRA"/>
    <property type="match status" value="1"/>
</dbReference>
<reference evidence="5 6" key="1">
    <citation type="submission" date="2019-01" db="EMBL/GenBank/DDBJ databases">
        <authorList>
            <person name="Brito A."/>
        </authorList>
    </citation>
    <scope>NUCLEOTIDE SEQUENCE [LARGE SCALE GENOMIC DNA]</scope>
    <source>
        <strain evidence="5">1</strain>
    </source>
</reference>
<accession>A0A563W5R0</accession>
<dbReference type="CDD" id="cd07377">
    <property type="entry name" value="WHTH_GntR"/>
    <property type="match status" value="1"/>
</dbReference>
<name>A0A563W5R0_9CYAN</name>
<dbReference type="AlphaFoldDB" id="A0A563W5R0"/>
<keyword evidence="2" id="KW-0238">DNA-binding</keyword>
<proteinExistence type="predicted"/>
<sequence length="322" mass="36163">MLNFQIQSDSDIPASKQLFDQIQFAIASGQYPPEHRLPSTRQLAMITGLHRNTISKVYQNLEETGLVESIAGSGIYVKNQSRKTKSTNDSTGVDPSHTVQASIDSLLDLGFKLSQIRDFFFEEIDWRIQCNKQVLITVPKKHLTTGKVMELDLSEVLEIPIQLVPIEELTQLLEEKNFGTLVTNRYFLKDVLDVIPPNSFRVITVDIYDYGKELEIIKNLPSQACLGIISLSENFLEGAASIAHSQRGDDLLVLTASPSDPKKLMAVVRTAHTILVGPPSYDVVQDMLAHLRHDLIRIPDIIRADNYINNKSIETLKKQLNL</sequence>
<organism evidence="5 6">
    <name type="scientific">Hyella patelloides LEGE 07179</name>
    <dbReference type="NCBI Taxonomy" id="945734"/>
    <lineage>
        <taxon>Bacteria</taxon>
        <taxon>Bacillati</taxon>
        <taxon>Cyanobacteriota</taxon>
        <taxon>Cyanophyceae</taxon>
        <taxon>Pleurocapsales</taxon>
        <taxon>Hyellaceae</taxon>
        <taxon>Hyella</taxon>
    </lineage>
</organism>
<dbReference type="RefSeq" id="WP_144868441.1">
    <property type="nucleotide sequence ID" value="NZ_LR213851.1"/>
</dbReference>
<protein>
    <submittedName>
        <fullName evidence="5">Putative transcriptional regulator</fullName>
    </submittedName>
</protein>
<dbReference type="SMART" id="SM00345">
    <property type="entry name" value="HTH_GNTR"/>
    <property type="match status" value="1"/>
</dbReference>
<evidence type="ECO:0000313" key="5">
    <source>
        <dbReference type="EMBL" id="VEP18883.1"/>
    </source>
</evidence>
<evidence type="ECO:0000256" key="1">
    <source>
        <dbReference type="ARBA" id="ARBA00023015"/>
    </source>
</evidence>
<dbReference type="PROSITE" id="PS50949">
    <property type="entry name" value="HTH_GNTR"/>
    <property type="match status" value="1"/>
</dbReference>
<keyword evidence="6" id="KW-1185">Reference proteome</keyword>
<dbReference type="EMBL" id="CAACVJ010000703">
    <property type="protein sequence ID" value="VEP18883.1"/>
    <property type="molecule type" value="Genomic_DNA"/>
</dbReference>
<dbReference type="Proteomes" id="UP000320055">
    <property type="component" value="Unassembled WGS sequence"/>
</dbReference>
<feature type="domain" description="HTH gntR-type" evidence="4">
    <location>
        <begin position="12"/>
        <end position="80"/>
    </location>
</feature>
<keyword evidence="1" id="KW-0805">Transcription regulation</keyword>
<dbReference type="PANTHER" id="PTHR38445">
    <property type="entry name" value="HTH-TYPE TRANSCRIPTIONAL REPRESSOR YTRA"/>
    <property type="match status" value="1"/>
</dbReference>
<evidence type="ECO:0000313" key="6">
    <source>
        <dbReference type="Proteomes" id="UP000320055"/>
    </source>
</evidence>
<gene>
    <name evidence="5" type="ORF">H1P_940023</name>
</gene>
<dbReference type="Gene3D" id="1.10.10.10">
    <property type="entry name" value="Winged helix-like DNA-binding domain superfamily/Winged helix DNA-binding domain"/>
    <property type="match status" value="1"/>
</dbReference>
<dbReference type="InterPro" id="IPR036388">
    <property type="entry name" value="WH-like_DNA-bd_sf"/>
</dbReference>
<evidence type="ECO:0000256" key="2">
    <source>
        <dbReference type="ARBA" id="ARBA00023125"/>
    </source>
</evidence>
<dbReference type="GO" id="GO:0003677">
    <property type="term" value="F:DNA binding"/>
    <property type="evidence" value="ECO:0007669"/>
    <property type="project" value="UniProtKB-KW"/>
</dbReference>
<dbReference type="Pfam" id="PF00392">
    <property type="entry name" value="GntR"/>
    <property type="match status" value="1"/>
</dbReference>
<evidence type="ECO:0000256" key="3">
    <source>
        <dbReference type="ARBA" id="ARBA00023163"/>
    </source>
</evidence>
<dbReference type="InterPro" id="IPR000524">
    <property type="entry name" value="Tscrpt_reg_HTH_GntR"/>
</dbReference>
<dbReference type="InterPro" id="IPR036390">
    <property type="entry name" value="WH_DNA-bd_sf"/>
</dbReference>